<protein>
    <submittedName>
        <fullName evidence="8">Cytochrome</fullName>
    </submittedName>
</protein>
<dbReference type="PANTHER" id="PTHR47944:SF5">
    <property type="entry name" value="CYTOCHROME P450 71A1-LIKE"/>
    <property type="match status" value="1"/>
</dbReference>
<dbReference type="Proteomes" id="UP001604336">
    <property type="component" value="Unassembled WGS sequence"/>
</dbReference>
<evidence type="ECO:0000256" key="5">
    <source>
        <dbReference type="ARBA" id="ARBA00023002"/>
    </source>
</evidence>
<gene>
    <name evidence="8" type="ORF">Adt_07758</name>
</gene>
<proteinExistence type="inferred from homology"/>
<evidence type="ECO:0000256" key="2">
    <source>
        <dbReference type="ARBA" id="ARBA00010617"/>
    </source>
</evidence>
<evidence type="ECO:0000256" key="6">
    <source>
        <dbReference type="ARBA" id="ARBA00023004"/>
    </source>
</evidence>
<organism evidence="8 9">
    <name type="scientific">Abeliophyllum distichum</name>
    <dbReference type="NCBI Taxonomy" id="126358"/>
    <lineage>
        <taxon>Eukaryota</taxon>
        <taxon>Viridiplantae</taxon>
        <taxon>Streptophyta</taxon>
        <taxon>Embryophyta</taxon>
        <taxon>Tracheophyta</taxon>
        <taxon>Spermatophyta</taxon>
        <taxon>Magnoliopsida</taxon>
        <taxon>eudicotyledons</taxon>
        <taxon>Gunneridae</taxon>
        <taxon>Pentapetalae</taxon>
        <taxon>asterids</taxon>
        <taxon>lamiids</taxon>
        <taxon>Lamiales</taxon>
        <taxon>Oleaceae</taxon>
        <taxon>Forsythieae</taxon>
        <taxon>Abeliophyllum</taxon>
    </lineage>
</organism>
<dbReference type="AlphaFoldDB" id="A0ABD1VAR8"/>
<keyword evidence="5" id="KW-0560">Oxidoreductase</keyword>
<keyword evidence="4" id="KW-0479">Metal-binding</keyword>
<comment type="cofactor">
    <cofactor evidence="1">
        <name>heme</name>
        <dbReference type="ChEBI" id="CHEBI:30413"/>
    </cofactor>
</comment>
<dbReference type="EMBL" id="JBFOLK010000002">
    <property type="protein sequence ID" value="KAL2534407.1"/>
    <property type="molecule type" value="Genomic_DNA"/>
</dbReference>
<keyword evidence="6" id="KW-0408">Iron</keyword>
<dbReference type="Gene3D" id="1.10.630.10">
    <property type="entry name" value="Cytochrome P450"/>
    <property type="match status" value="1"/>
</dbReference>
<dbReference type="GO" id="GO:0046872">
    <property type="term" value="F:metal ion binding"/>
    <property type="evidence" value="ECO:0007669"/>
    <property type="project" value="UniProtKB-KW"/>
</dbReference>
<comment type="similarity">
    <text evidence="2">Belongs to the cytochrome P450 family.</text>
</comment>
<evidence type="ECO:0000256" key="3">
    <source>
        <dbReference type="ARBA" id="ARBA00022617"/>
    </source>
</evidence>
<accession>A0ABD1VAR8</accession>
<keyword evidence="3" id="KW-0349">Heme</keyword>
<dbReference type="InterPro" id="IPR036396">
    <property type="entry name" value="Cyt_P450_sf"/>
</dbReference>
<dbReference type="GO" id="GO:0004497">
    <property type="term" value="F:monooxygenase activity"/>
    <property type="evidence" value="ECO:0007669"/>
    <property type="project" value="UniProtKB-KW"/>
</dbReference>
<reference evidence="9" key="1">
    <citation type="submission" date="2024-07" db="EMBL/GenBank/DDBJ databases">
        <title>Two chromosome-level genome assemblies of Korean endemic species Abeliophyllum distichum and Forsythia ovata (Oleaceae).</title>
        <authorList>
            <person name="Jang H."/>
        </authorList>
    </citation>
    <scope>NUCLEOTIDE SEQUENCE [LARGE SCALE GENOMIC DNA]</scope>
</reference>
<keyword evidence="9" id="KW-1185">Reference proteome</keyword>
<comment type="caution">
    <text evidence="8">The sequence shown here is derived from an EMBL/GenBank/DDBJ whole genome shotgun (WGS) entry which is preliminary data.</text>
</comment>
<name>A0ABD1VAR8_9LAMI</name>
<keyword evidence="7" id="KW-0503">Monooxygenase</keyword>
<dbReference type="SUPFAM" id="SSF48264">
    <property type="entry name" value="Cytochrome P450"/>
    <property type="match status" value="1"/>
</dbReference>
<evidence type="ECO:0000313" key="8">
    <source>
        <dbReference type="EMBL" id="KAL2534407.1"/>
    </source>
</evidence>
<dbReference type="PANTHER" id="PTHR47944">
    <property type="entry name" value="CYTOCHROME P450 98A9"/>
    <property type="match status" value="1"/>
</dbReference>
<sequence>MSKIVWENKYFMESENGDEMFTLEEIQEMLDELFSLNHVFNIGDWIPWVDFLDLQGYVKMTKVLSKKFDIFYEHVLDEHRTRRVKIDFMDKDMVESLLELARDPNLQVKFTRDCVKGFTQVKYLYLFIKS</sequence>
<evidence type="ECO:0000256" key="7">
    <source>
        <dbReference type="ARBA" id="ARBA00023033"/>
    </source>
</evidence>
<evidence type="ECO:0000256" key="1">
    <source>
        <dbReference type="ARBA" id="ARBA00001971"/>
    </source>
</evidence>
<evidence type="ECO:0000256" key="4">
    <source>
        <dbReference type="ARBA" id="ARBA00022723"/>
    </source>
</evidence>
<evidence type="ECO:0000313" key="9">
    <source>
        <dbReference type="Proteomes" id="UP001604336"/>
    </source>
</evidence>